<name>A0A915EAX4_9BILA</name>
<accession>A0A915EAX4</accession>
<reference evidence="2" key="1">
    <citation type="submission" date="2022-11" db="UniProtKB">
        <authorList>
            <consortium name="WormBaseParasite"/>
        </authorList>
    </citation>
    <scope>IDENTIFICATION</scope>
</reference>
<dbReference type="Proteomes" id="UP000887574">
    <property type="component" value="Unplaced"/>
</dbReference>
<keyword evidence="1" id="KW-1185">Reference proteome</keyword>
<proteinExistence type="predicted"/>
<dbReference type="AlphaFoldDB" id="A0A915EAX4"/>
<evidence type="ECO:0000313" key="1">
    <source>
        <dbReference type="Proteomes" id="UP000887574"/>
    </source>
</evidence>
<organism evidence="1 2">
    <name type="scientific">Ditylenchus dipsaci</name>
    <dbReference type="NCBI Taxonomy" id="166011"/>
    <lineage>
        <taxon>Eukaryota</taxon>
        <taxon>Metazoa</taxon>
        <taxon>Ecdysozoa</taxon>
        <taxon>Nematoda</taxon>
        <taxon>Chromadorea</taxon>
        <taxon>Rhabditida</taxon>
        <taxon>Tylenchina</taxon>
        <taxon>Tylenchomorpha</taxon>
        <taxon>Sphaerularioidea</taxon>
        <taxon>Anguinidae</taxon>
        <taxon>Anguininae</taxon>
        <taxon>Ditylenchus</taxon>
    </lineage>
</organism>
<protein>
    <submittedName>
        <fullName evidence="2">Uncharacterized protein</fullName>
    </submittedName>
</protein>
<dbReference type="WBParaSite" id="jg4411">
    <property type="protein sequence ID" value="jg4411"/>
    <property type="gene ID" value="jg4411"/>
</dbReference>
<sequence>MCNRSLVYQSGRGYLTMLQNSKEREWIHQERGDGSFTFVDEHNLLDLAQAAYSCDKVDDMLAKERLKKKKQQNLSKYFFSKF</sequence>
<evidence type="ECO:0000313" key="2">
    <source>
        <dbReference type="WBParaSite" id="jg4411"/>
    </source>
</evidence>